<dbReference type="AlphaFoldDB" id="A0A1E5GA77"/>
<gene>
    <name evidence="1" type="ORF">BCR21_14735</name>
</gene>
<dbReference type="Pfam" id="PF16887">
    <property type="entry name" value="DUF5081"/>
    <property type="match status" value="1"/>
</dbReference>
<sequence>MTIFSEEELVVLADMVGQVELFGVPQLTAYRLNHTTVVPKGIERLEKKELLAEGKLTQKGYLVASLIERYGQAETYICLDKTYYVATGEQAIVLKREEEGYRLTIQEPETLLGQWLVEYSILRREGTEEEKDFRSRRARLTLEEVQKQGIDAAVVIGSIQKQEKNLAKSEYALLLSQGILYRLDSEQLKRVSQFWVNKWLVDQLKIPYEVPKDKTEGLANWFGR</sequence>
<dbReference type="OrthoDB" id="2158535at2"/>
<name>A0A1E5GA77_9ENTE</name>
<proteinExistence type="predicted"/>
<dbReference type="InterPro" id="IPR031682">
    <property type="entry name" value="EsaE"/>
</dbReference>
<keyword evidence="2" id="KW-1185">Reference proteome</keyword>
<dbReference type="RefSeq" id="WP_069647277.1">
    <property type="nucleotide sequence ID" value="NZ_MIJZ01000016.1"/>
</dbReference>
<dbReference type="Proteomes" id="UP000094068">
    <property type="component" value="Unassembled WGS sequence"/>
</dbReference>
<dbReference type="EMBL" id="MIJZ01000016">
    <property type="protein sequence ID" value="OEG09599.1"/>
    <property type="molecule type" value="Genomic_DNA"/>
</dbReference>
<reference evidence="2" key="1">
    <citation type="submission" date="2016-09" db="EMBL/GenBank/DDBJ databases">
        <authorList>
            <person name="Gulvik C.A."/>
        </authorList>
    </citation>
    <scope>NUCLEOTIDE SEQUENCE [LARGE SCALE GENOMIC DNA]</scope>
    <source>
        <strain evidence="2">DSM 23328</strain>
    </source>
</reference>
<comment type="caution">
    <text evidence="1">The sequence shown here is derived from an EMBL/GenBank/DDBJ whole genome shotgun (WGS) entry which is preliminary data.</text>
</comment>
<dbReference type="STRING" id="903984.BCR21_14735"/>
<evidence type="ECO:0000313" key="2">
    <source>
        <dbReference type="Proteomes" id="UP000094068"/>
    </source>
</evidence>
<protein>
    <submittedName>
        <fullName evidence="1">Uncharacterized protein</fullName>
    </submittedName>
</protein>
<evidence type="ECO:0000313" key="1">
    <source>
        <dbReference type="EMBL" id="OEG09599.1"/>
    </source>
</evidence>
<organism evidence="1 2">
    <name type="scientific">Enterococcus ureasiticus</name>
    <dbReference type="NCBI Taxonomy" id="903984"/>
    <lineage>
        <taxon>Bacteria</taxon>
        <taxon>Bacillati</taxon>
        <taxon>Bacillota</taxon>
        <taxon>Bacilli</taxon>
        <taxon>Lactobacillales</taxon>
        <taxon>Enterococcaceae</taxon>
        <taxon>Enterococcus</taxon>
    </lineage>
</organism>
<accession>A0A1E5GA77</accession>